<feature type="compositionally biased region" description="Basic and acidic residues" evidence="2">
    <location>
        <begin position="1957"/>
        <end position="1969"/>
    </location>
</feature>
<sequence>MQVSFRQLDGLVSDIKPEIPIRQRTIVPAKRIHLHISPTPPPPPAQKRKLVRKSCVVANVQTAHIESPIFRDYKDNKTSILGLERVQLSEPSLILEKDRGIPGTPKKIVHDKKIDLNLPEQKINLQDVKISVAPVIEKPKTDILLAKTEILPKVDLTTPPLEPVELPKKSHLGLMGVEKKAPVEKIELAAKLLLDRQTIPKKIKKRPKSPELITESPKPKRLNPNERKEIREFIKSKKLQEKDKEMEKEIKSKQELERRKKNLEILNLKRKLRLDMNVKRKIEIDKKVKDEEIQTEIKKEEPKEPIVQPVPIPDNKQETVERKVESINEPTDKPKSDIKIGSNALPESLKIDKQDISVGNRLPDPKAILSSSAIEQTTLQAAPQATDPIEAKQAGQNRTDSITTEIQAVHQKTDAKDIASVVVSNPIESAKEHSAPSPFIGSLVIPVETPSKDPRFEKVAQQIKLLEKRVQDKLNKEELDKLKETEKKASDMDSVTGLIEKMNYLASIIIEKKAEGKKEDAIVIKHEESKLADSKEKLHLDPQVDATNTLEGIKEKSVSKNSTDVGIPKIFESESFLQKEHVEDLSTAAINNPSLSFEQKEKMVDVKPLIPLNSTPKLNFEISKPAVIPSVQNTGDSQIGVGSLRKFDYMLHHNKQRQIAALKIQAFYKRRLKKRVNSLILKSDLVDVEQSDVVVSFKHTLPMPSIQPTKLDFADKTSKVPLKGTQSNTAEIKHSEIPFGVPKELVEKNTLQENSTKANSGTWPKHESKSIPDNSLKAIFEPDQNSMFNIFARRMVVEDDSLAKHLKMKEDTTNLSVDTKPPMVDEKGAKKENQTNSVSGETNDNIKADVNEVPKVVGNAKSVIEKQPEVAIITDEKQKIRTEGIVQSTEPVNAAKIPQPVKAVEFSNSIHYNFPSGGNISFKDDISSITSDYSEYSDNFEQISDLNVSQSIQSVPPINEKEKQKQMAEASNTTKSDSFENEESSYSSTSDKSSPPVRNYTYRNSQTAPIKDNLMGTTGYGKLDPASIGLKLEMELNYFEVVGDNILQVTELQNNREKARYEQEIQGLAQMYMEELAKAKSERIENSKFSVPPENEYAESFDSISDIPVELPAPLERPTPINVVQKIEEQMLNKPPAAGFTENFIDPFESSLPEQIKSDVYQSSRPYTPIFENIPVSYPIDNIISRNSKNSQISEIEEKIEERIRQKTPSIEENIVSDIVPVIEPALPKKDEIKIQQLAKKLEHVRTHYTDDSESSISEIISKSVSAETNSDLGICSEDSIIEYLARRKQRNGQAVTNRDGSKTPTQRSPKKKRQVVVDSDSSCSDSQDSMFELDELSKLLAKARRSAQRDIIKSKKISALEDQMREIEAMKKSVSRNNIESLRNILTKWNQPVKGRKGSDVGKYSYAQEEKANIQEFVKKVKTVQKSDDESSIEEDFESYKSEDSIKEDIYEDSFESISEIMSNVQKNEDDISETFESIQDDLSSLHTDLKLKAMSHTLVKTEPLQEPSRKDVSKVGVGKSANVPISGLDWPSIVHAFTDILHNMLEPPTKKNEAQLMELLKEYTQATKNLEIMLKMKDEKENLVFQEQAKLISEGIKIVQSKTAELTKADVIHTEVLEATKVSYDKLKSTDIAARNTALSVSAPVEPQPSMLKKSDTAPIPTKTDQVGASAAPIRADLKDVKSKLKIVDDITEEIVEEYDDDFDDISSISKLSSIVIDKDISLVKETILNNQPSPKVDLGNILQPTQNALGSTLKSPTESLKTPNEGYAVIESVQKETVVKPTPETTAKTDSFEKIQKETSVMPTSEATTRKEETAPQIVPSVENIQKESLKQDEPSIRGDVQPQPKKIDENAPKHESAVEEKSLQPQTGKIVPTLVKDAVPTSNIAIDVFNRPDMPSTSVSKAVAVDDAKTTPQATVENVIKPPGQPALLVEKIEEDIEYEDDFDDVSSILEKQPTKGGEEIRPKPDLPLANDSSQKEQASIASAVEKPIKDISSKSAELSDSEMVERITEELISSCLEEVVELYLHSKNQIAVNVPTSITTPVRVETAQFEVTKPKTTENKEKSEANTQKTLAPVKPNIPKMSLNIPAEINKVTDVLGQTSLANIQTPVSNIDKAIVLTPLPDQQLSDAKLKSEKTKTSNPDLSVIPLDMQMMFALESILDAFKASFPPTKAFSESPSLPQKYLNEFSDISRDILPLIFDAINESFYSQFQAHREFADPLRHYFKKVPLKPKPVLINSLISNTRNEVLSWINCHSQYNNIPVANTLTNNFVKLNAPNFCNREQDDIAINLQIGDELMEELLDDLTALLLLNQ</sequence>
<evidence type="ECO:0000256" key="1">
    <source>
        <dbReference type="SAM" id="Coils"/>
    </source>
</evidence>
<feature type="compositionally biased region" description="Basic and acidic residues" evidence="2">
    <location>
        <begin position="1849"/>
        <end position="1866"/>
    </location>
</feature>
<evidence type="ECO:0000256" key="2">
    <source>
        <dbReference type="SAM" id="MobiDB-lite"/>
    </source>
</evidence>
<dbReference type="EMBL" id="JADGKB010000083">
    <property type="protein sequence ID" value="KAJ3254548.1"/>
    <property type="molecule type" value="Genomic_DNA"/>
</dbReference>
<evidence type="ECO:0000313" key="3">
    <source>
        <dbReference type="EMBL" id="KAJ3254548.1"/>
    </source>
</evidence>
<feature type="region of interest" description="Disordered" evidence="2">
    <location>
        <begin position="815"/>
        <end position="847"/>
    </location>
</feature>
<proteinExistence type="predicted"/>
<feature type="compositionally biased region" description="Polar residues" evidence="2">
    <location>
        <begin position="1975"/>
        <end position="1985"/>
    </location>
</feature>
<feature type="compositionally biased region" description="Polar residues" evidence="2">
    <location>
        <begin position="834"/>
        <end position="843"/>
    </location>
</feature>
<feature type="region of interest" description="Disordered" evidence="2">
    <location>
        <begin position="1646"/>
        <end position="1670"/>
    </location>
</feature>
<feature type="compositionally biased region" description="Basic and acidic residues" evidence="2">
    <location>
        <begin position="1828"/>
        <end position="1840"/>
    </location>
</feature>
<feature type="region of interest" description="Disordered" evidence="2">
    <location>
        <begin position="1955"/>
        <end position="1989"/>
    </location>
</feature>
<gene>
    <name evidence="3" type="ORF">HK103_007102</name>
</gene>
<comment type="caution">
    <text evidence="3">The sequence shown here is derived from an EMBL/GenBank/DDBJ whole genome shotgun (WGS) entry which is preliminary data.</text>
</comment>
<feature type="compositionally biased region" description="Polar residues" evidence="2">
    <location>
        <begin position="1801"/>
        <end position="1810"/>
    </location>
</feature>
<feature type="coiled-coil region" evidence="1">
    <location>
        <begin position="236"/>
        <end position="271"/>
    </location>
</feature>
<feature type="compositionally biased region" description="Low complexity" evidence="2">
    <location>
        <begin position="984"/>
        <end position="994"/>
    </location>
</feature>
<feature type="compositionally biased region" description="Low complexity" evidence="2">
    <location>
        <begin position="1317"/>
        <end position="1328"/>
    </location>
</feature>
<organism evidence="3 4">
    <name type="scientific">Boothiomyces macroporosus</name>
    <dbReference type="NCBI Taxonomy" id="261099"/>
    <lineage>
        <taxon>Eukaryota</taxon>
        <taxon>Fungi</taxon>
        <taxon>Fungi incertae sedis</taxon>
        <taxon>Chytridiomycota</taxon>
        <taxon>Chytridiomycota incertae sedis</taxon>
        <taxon>Chytridiomycetes</taxon>
        <taxon>Rhizophydiales</taxon>
        <taxon>Terramycetaceae</taxon>
        <taxon>Boothiomyces</taxon>
    </lineage>
</organism>
<feature type="region of interest" description="Disordered" evidence="2">
    <location>
        <begin position="204"/>
        <end position="223"/>
    </location>
</feature>
<evidence type="ECO:0000313" key="4">
    <source>
        <dbReference type="Proteomes" id="UP001210925"/>
    </source>
</evidence>
<accession>A0AAD5UFT5</accession>
<name>A0AAD5UFT5_9FUNG</name>
<feature type="region of interest" description="Disordered" evidence="2">
    <location>
        <begin position="380"/>
        <end position="400"/>
    </location>
</feature>
<feature type="region of interest" description="Disordered" evidence="2">
    <location>
        <begin position="955"/>
        <end position="1005"/>
    </location>
</feature>
<dbReference type="Proteomes" id="UP001210925">
    <property type="component" value="Unassembled WGS sequence"/>
</dbReference>
<feature type="compositionally biased region" description="Basic and acidic residues" evidence="2">
    <location>
        <begin position="823"/>
        <end position="833"/>
    </location>
</feature>
<feature type="compositionally biased region" description="Polar residues" evidence="2">
    <location>
        <begin position="1292"/>
        <end position="1308"/>
    </location>
</feature>
<feature type="region of interest" description="Disordered" evidence="2">
    <location>
        <begin position="1290"/>
        <end position="1328"/>
    </location>
</feature>
<keyword evidence="1" id="KW-0175">Coiled coil</keyword>
<protein>
    <submittedName>
        <fullName evidence="3">Uncharacterized protein</fullName>
    </submittedName>
</protein>
<feature type="region of interest" description="Disordered" evidence="2">
    <location>
        <begin position="1783"/>
        <end position="1868"/>
    </location>
</feature>
<feature type="compositionally biased region" description="Basic and acidic residues" evidence="2">
    <location>
        <begin position="315"/>
        <end position="338"/>
    </location>
</feature>
<keyword evidence="4" id="KW-1185">Reference proteome</keyword>
<reference evidence="3" key="1">
    <citation type="submission" date="2020-05" db="EMBL/GenBank/DDBJ databases">
        <title>Phylogenomic resolution of chytrid fungi.</title>
        <authorList>
            <person name="Stajich J.E."/>
            <person name="Amses K."/>
            <person name="Simmons R."/>
            <person name="Seto K."/>
            <person name="Myers J."/>
            <person name="Bonds A."/>
            <person name="Quandt C.A."/>
            <person name="Barry K."/>
            <person name="Liu P."/>
            <person name="Grigoriev I."/>
            <person name="Longcore J.E."/>
            <person name="James T.Y."/>
        </authorList>
    </citation>
    <scope>NUCLEOTIDE SEQUENCE</scope>
    <source>
        <strain evidence="3">PLAUS21</strain>
    </source>
</reference>
<feature type="region of interest" description="Disordered" evidence="2">
    <location>
        <begin position="299"/>
        <end position="346"/>
    </location>
</feature>